<dbReference type="Gene3D" id="3.40.47.10">
    <property type="match status" value="1"/>
</dbReference>
<dbReference type="SUPFAM" id="SSF53901">
    <property type="entry name" value="Thiolase-like"/>
    <property type="match status" value="1"/>
</dbReference>
<dbReference type="GO" id="GO:0016746">
    <property type="term" value="F:acyltransferase activity"/>
    <property type="evidence" value="ECO:0007669"/>
    <property type="project" value="InterPro"/>
</dbReference>
<dbReference type="InterPro" id="IPR016039">
    <property type="entry name" value="Thiolase-like"/>
</dbReference>
<evidence type="ECO:0000313" key="1">
    <source>
        <dbReference type="EMBL" id="KIG19412.1"/>
    </source>
</evidence>
<organism evidence="1 2">
    <name type="scientific">Enhygromyxa salina</name>
    <dbReference type="NCBI Taxonomy" id="215803"/>
    <lineage>
        <taxon>Bacteria</taxon>
        <taxon>Pseudomonadati</taxon>
        <taxon>Myxococcota</taxon>
        <taxon>Polyangia</taxon>
        <taxon>Nannocystales</taxon>
        <taxon>Nannocystaceae</taxon>
        <taxon>Enhygromyxa</taxon>
    </lineage>
</organism>
<dbReference type="Proteomes" id="UP000031599">
    <property type="component" value="Unassembled WGS sequence"/>
</dbReference>
<dbReference type="EMBL" id="JMCC02000002">
    <property type="protein sequence ID" value="KIG19412.1"/>
    <property type="molecule type" value="Genomic_DNA"/>
</dbReference>
<evidence type="ECO:0000313" key="2">
    <source>
        <dbReference type="Proteomes" id="UP000031599"/>
    </source>
</evidence>
<proteinExistence type="predicted"/>
<sequence length="331" mass="34335">MAETSAAAVRAGISRITEHPVLLDRHGEPVHGCIDAQLDPALNGTQRLLALSRSALTEVFDKLSANTQINGSVAVLLALPEPRPGWTTDDSHAVAHGLATTQAPGVAAPHVQVVGQGHAGALHALGLATQQIEAGALELCIVGGVDSYFDGPVLNWLDKRRLLAGNSRAGFIPGEAAAFTAVGSAMALRALGLPSLATVRGWHSTMAADRSNVTPPTPGTALADAINTATRGLQTPHERINDVLCDINGERYRSEEWAFTMLHTHARLVDGTRYIAPTSAWGDTGAATGSLLSILAVRAWARGYASGPLAMAWAGSLGGLRSALVLQAPSS</sequence>
<gene>
    <name evidence="1" type="ORF">DB30_02693</name>
</gene>
<protein>
    <submittedName>
        <fullName evidence="1">3-oxoacyl-(Acyl-carrier-protein) synthase</fullName>
    </submittedName>
</protein>
<comment type="caution">
    <text evidence="1">The sequence shown here is derived from an EMBL/GenBank/DDBJ whole genome shotgun (WGS) entry which is preliminary data.</text>
</comment>
<name>A0A0C2DIC0_9BACT</name>
<accession>A0A0C2DIC0</accession>
<reference evidence="1 2" key="1">
    <citation type="submission" date="2014-12" db="EMBL/GenBank/DDBJ databases">
        <title>Genome assembly of Enhygromyxa salina DSM 15201.</title>
        <authorList>
            <person name="Sharma G."/>
            <person name="Subramanian S."/>
        </authorList>
    </citation>
    <scope>NUCLEOTIDE SEQUENCE [LARGE SCALE GENOMIC DNA]</scope>
    <source>
        <strain evidence="1 2">DSM 15201</strain>
    </source>
</reference>
<dbReference type="AlphaFoldDB" id="A0A0C2DIC0"/>